<dbReference type="InterPro" id="IPR039506">
    <property type="entry name" value="SPOB_a"/>
</dbReference>
<dbReference type="PANTHER" id="PTHR40448:SF1">
    <property type="entry name" value="TWO-COMPONENT SENSOR HISTIDINE KINASE"/>
    <property type="match status" value="1"/>
</dbReference>
<protein>
    <submittedName>
        <fullName evidence="4">GHKL domain-containing protein</fullName>
    </submittedName>
</protein>
<evidence type="ECO:0000313" key="4">
    <source>
        <dbReference type="EMBL" id="QEZ67773.1"/>
    </source>
</evidence>
<feature type="transmembrane region" description="Helical" evidence="2">
    <location>
        <begin position="91"/>
        <end position="116"/>
    </location>
</feature>
<sequence length="446" mass="51533">MLIFKLKGVEKIDIVDLIFMGIPEGFVFFTSLSLILEKKMKKIQIFYMTFIYCILCYFIKNNLPNGISTIILFGIIIIIMQIFSKVKFIRCVVATIITASTLFCLEIISVTFINIIGGNLDYVLNKQILKILIYYIPISIMFMLINMFKYQKFIKEIDRTSKAYKSKKIEGLIFYISTCIITVVGIVVFIVYENKNLEYEISQFLILFLMSGFVLILSGMLLVLINYNKRKALNEIQQNLMQNNLKQMEDTVDALRMQRHDYMNHLQVILMQVSSGKNEDARKYILGLSEDASSGLSCFCTGSSYMDAILNTKKRRALRYDIQLTACIDSILEDIELSDSELSSVILNIIDNAIDELKKYDKEYKYIHVDIYSDVDYHNISIKNNGSKIKDVKKIFELGYSSKGKNRGFGLYSIKKLLESHKCNIEVYSDDMETEFSIQIPIMQRA</sequence>
<dbReference type="InterPro" id="IPR032834">
    <property type="entry name" value="NatK-like_C"/>
</dbReference>
<evidence type="ECO:0000256" key="1">
    <source>
        <dbReference type="SAM" id="Coils"/>
    </source>
</evidence>
<dbReference type="InterPro" id="IPR036890">
    <property type="entry name" value="HATPase_C_sf"/>
</dbReference>
<evidence type="ECO:0000256" key="2">
    <source>
        <dbReference type="SAM" id="Phobius"/>
    </source>
</evidence>
<feature type="transmembrane region" description="Helical" evidence="2">
    <location>
        <begin position="169"/>
        <end position="192"/>
    </location>
</feature>
<gene>
    <name evidence="4" type="ORF">D4A35_02045</name>
</gene>
<keyword evidence="2" id="KW-1133">Transmembrane helix</keyword>
<dbReference type="SUPFAM" id="SSF55874">
    <property type="entry name" value="ATPase domain of HSP90 chaperone/DNA topoisomerase II/histidine kinase"/>
    <property type="match status" value="1"/>
</dbReference>
<accession>A0A5P3XDK0</accession>
<reference evidence="4 5" key="1">
    <citation type="submission" date="2018-09" db="EMBL/GenBank/DDBJ databases">
        <title>A clostridial neurotoxin that targets Anopheles mosquitoes.</title>
        <authorList>
            <person name="Contreras E."/>
            <person name="Masuyer G."/>
            <person name="Qureshi N."/>
            <person name="Chawla S."/>
            <person name="Lim H.L."/>
            <person name="Chen J."/>
            <person name="Stenmark P."/>
            <person name="Gill S."/>
        </authorList>
    </citation>
    <scope>NUCLEOTIDE SEQUENCE [LARGE SCALE GENOMIC DNA]</scope>
    <source>
        <strain evidence="4 5">Cbm</strain>
    </source>
</reference>
<dbReference type="GO" id="GO:0042802">
    <property type="term" value="F:identical protein binding"/>
    <property type="evidence" value="ECO:0007669"/>
    <property type="project" value="TreeGrafter"/>
</dbReference>
<evidence type="ECO:0000259" key="3">
    <source>
        <dbReference type="SMART" id="SM00387"/>
    </source>
</evidence>
<feature type="domain" description="Histidine kinase/HSP90-like ATPase" evidence="3">
    <location>
        <begin position="337"/>
        <end position="444"/>
    </location>
</feature>
<dbReference type="EMBL" id="CP032452">
    <property type="protein sequence ID" value="QEZ67773.1"/>
    <property type="molecule type" value="Genomic_DNA"/>
</dbReference>
<dbReference type="Gene3D" id="3.30.565.10">
    <property type="entry name" value="Histidine kinase-like ATPase, C-terminal domain"/>
    <property type="match status" value="1"/>
</dbReference>
<keyword evidence="2" id="KW-0472">Membrane</keyword>
<dbReference type="PANTHER" id="PTHR40448">
    <property type="entry name" value="TWO-COMPONENT SENSOR HISTIDINE KINASE"/>
    <property type="match status" value="1"/>
</dbReference>
<feature type="transmembrane region" description="Helical" evidence="2">
    <location>
        <begin position="128"/>
        <end position="148"/>
    </location>
</feature>
<name>A0A5P3XDK0_PARBF</name>
<dbReference type="InterPro" id="IPR003594">
    <property type="entry name" value="HATPase_dom"/>
</dbReference>
<feature type="transmembrane region" description="Helical" evidence="2">
    <location>
        <begin position="204"/>
        <end position="225"/>
    </location>
</feature>
<feature type="transmembrane region" description="Helical" evidence="2">
    <location>
        <begin position="43"/>
        <end position="60"/>
    </location>
</feature>
<evidence type="ECO:0000313" key="5">
    <source>
        <dbReference type="Proteomes" id="UP000326961"/>
    </source>
</evidence>
<feature type="transmembrane region" description="Helical" evidence="2">
    <location>
        <begin position="14"/>
        <end position="36"/>
    </location>
</feature>
<keyword evidence="1" id="KW-0175">Coiled coil</keyword>
<proteinExistence type="predicted"/>
<dbReference type="SMART" id="SM00387">
    <property type="entry name" value="HATPase_c"/>
    <property type="match status" value="1"/>
</dbReference>
<organism evidence="4 5">
    <name type="scientific">Paraclostridium bifermentans</name>
    <name type="common">Clostridium bifermentans</name>
    <dbReference type="NCBI Taxonomy" id="1490"/>
    <lineage>
        <taxon>Bacteria</taxon>
        <taxon>Bacillati</taxon>
        <taxon>Bacillota</taxon>
        <taxon>Clostridia</taxon>
        <taxon>Peptostreptococcales</taxon>
        <taxon>Peptostreptococcaceae</taxon>
        <taxon>Paraclostridium</taxon>
    </lineage>
</organism>
<dbReference type="Proteomes" id="UP000326961">
    <property type="component" value="Chromosome"/>
</dbReference>
<dbReference type="AlphaFoldDB" id="A0A5P3XDK0"/>
<keyword evidence="2" id="KW-0812">Transmembrane</keyword>
<feature type="coiled-coil region" evidence="1">
    <location>
        <begin position="238"/>
        <end position="265"/>
    </location>
</feature>
<feature type="transmembrane region" description="Helical" evidence="2">
    <location>
        <begin position="66"/>
        <end position="84"/>
    </location>
</feature>
<dbReference type="Gene3D" id="1.10.287.130">
    <property type="match status" value="1"/>
</dbReference>
<dbReference type="Pfam" id="PF14689">
    <property type="entry name" value="SPOB_a"/>
    <property type="match status" value="1"/>
</dbReference>
<dbReference type="Pfam" id="PF14501">
    <property type="entry name" value="HATPase_c_5"/>
    <property type="match status" value="1"/>
</dbReference>